<accession>A0A5B6VPE1</accession>
<dbReference type="SUPFAM" id="SSF53098">
    <property type="entry name" value="Ribonuclease H-like"/>
    <property type="match status" value="1"/>
</dbReference>
<proteinExistence type="predicted"/>
<dbReference type="AlphaFoldDB" id="A0A5B6VPE1"/>
<dbReference type="OrthoDB" id="1002641at2759"/>
<dbReference type="EMBL" id="SMMG02000006">
    <property type="protein sequence ID" value="KAA3471209.1"/>
    <property type="molecule type" value="Genomic_DNA"/>
</dbReference>
<keyword evidence="3" id="KW-1185">Reference proteome</keyword>
<evidence type="ECO:0000259" key="1">
    <source>
        <dbReference type="PROSITE" id="PS50994"/>
    </source>
</evidence>
<dbReference type="InterPro" id="IPR036397">
    <property type="entry name" value="RNaseH_sf"/>
</dbReference>
<evidence type="ECO:0000313" key="3">
    <source>
        <dbReference type="Proteomes" id="UP000325315"/>
    </source>
</evidence>
<name>A0A5B6VPE1_9ROSI</name>
<dbReference type="Proteomes" id="UP000325315">
    <property type="component" value="Unassembled WGS sequence"/>
</dbReference>
<dbReference type="InterPro" id="IPR039537">
    <property type="entry name" value="Retrotran_Ty1/copia-like"/>
</dbReference>
<dbReference type="InterPro" id="IPR012337">
    <property type="entry name" value="RNaseH-like_sf"/>
</dbReference>
<gene>
    <name evidence="2" type="ORF">EPI10_016850</name>
</gene>
<sequence length="123" mass="14608">MEIGLPILEELCFKNSTWRAKEKLQLIHIDLCGPQATPLLNDSRYFIIFIDDFTKIWWIYFMKQKFDVANVFFKYKIWVKNKSGCKIQVVRSDNGTKYTLQRFNTFCDEAGIKHQLTTPYSPQ</sequence>
<protein>
    <submittedName>
        <fullName evidence="2">Retrovirus-related Pol polyprotein from transposon TNT 1-94</fullName>
    </submittedName>
</protein>
<dbReference type="GO" id="GO:0015074">
    <property type="term" value="P:DNA integration"/>
    <property type="evidence" value="ECO:0007669"/>
    <property type="project" value="InterPro"/>
</dbReference>
<dbReference type="GO" id="GO:0003676">
    <property type="term" value="F:nucleic acid binding"/>
    <property type="evidence" value="ECO:0007669"/>
    <property type="project" value="InterPro"/>
</dbReference>
<dbReference type="PANTHER" id="PTHR42648">
    <property type="entry name" value="TRANSPOSASE, PUTATIVE-RELATED"/>
    <property type="match status" value="1"/>
</dbReference>
<dbReference type="PANTHER" id="PTHR42648:SF18">
    <property type="entry name" value="RETROTRANSPOSON, UNCLASSIFIED-LIKE PROTEIN"/>
    <property type="match status" value="1"/>
</dbReference>
<dbReference type="Pfam" id="PF00665">
    <property type="entry name" value="rve"/>
    <property type="match status" value="1"/>
</dbReference>
<dbReference type="Gene3D" id="3.30.420.10">
    <property type="entry name" value="Ribonuclease H-like superfamily/Ribonuclease H"/>
    <property type="match status" value="1"/>
</dbReference>
<comment type="caution">
    <text evidence="2">The sequence shown here is derived from an EMBL/GenBank/DDBJ whole genome shotgun (WGS) entry which is preliminary data.</text>
</comment>
<organism evidence="2 3">
    <name type="scientific">Gossypium australe</name>
    <dbReference type="NCBI Taxonomy" id="47621"/>
    <lineage>
        <taxon>Eukaryota</taxon>
        <taxon>Viridiplantae</taxon>
        <taxon>Streptophyta</taxon>
        <taxon>Embryophyta</taxon>
        <taxon>Tracheophyta</taxon>
        <taxon>Spermatophyta</taxon>
        <taxon>Magnoliopsida</taxon>
        <taxon>eudicotyledons</taxon>
        <taxon>Gunneridae</taxon>
        <taxon>Pentapetalae</taxon>
        <taxon>rosids</taxon>
        <taxon>malvids</taxon>
        <taxon>Malvales</taxon>
        <taxon>Malvaceae</taxon>
        <taxon>Malvoideae</taxon>
        <taxon>Gossypium</taxon>
    </lineage>
</organism>
<evidence type="ECO:0000313" key="2">
    <source>
        <dbReference type="EMBL" id="KAA3471209.1"/>
    </source>
</evidence>
<dbReference type="InterPro" id="IPR001584">
    <property type="entry name" value="Integrase_cat-core"/>
</dbReference>
<reference evidence="3" key="1">
    <citation type="journal article" date="2019" name="Plant Biotechnol. J.">
        <title>Genome sequencing of the Australian wild diploid species Gossypium australe highlights disease resistance and delayed gland morphogenesis.</title>
        <authorList>
            <person name="Cai Y."/>
            <person name="Cai X."/>
            <person name="Wang Q."/>
            <person name="Wang P."/>
            <person name="Zhang Y."/>
            <person name="Cai C."/>
            <person name="Xu Y."/>
            <person name="Wang K."/>
            <person name="Zhou Z."/>
            <person name="Wang C."/>
            <person name="Geng S."/>
            <person name="Li B."/>
            <person name="Dong Q."/>
            <person name="Hou Y."/>
            <person name="Wang H."/>
            <person name="Ai P."/>
            <person name="Liu Z."/>
            <person name="Yi F."/>
            <person name="Sun M."/>
            <person name="An G."/>
            <person name="Cheng J."/>
            <person name="Zhang Y."/>
            <person name="Shi Q."/>
            <person name="Xie Y."/>
            <person name="Shi X."/>
            <person name="Chang Y."/>
            <person name="Huang F."/>
            <person name="Chen Y."/>
            <person name="Hong S."/>
            <person name="Mi L."/>
            <person name="Sun Q."/>
            <person name="Zhang L."/>
            <person name="Zhou B."/>
            <person name="Peng R."/>
            <person name="Zhang X."/>
            <person name="Liu F."/>
        </authorList>
    </citation>
    <scope>NUCLEOTIDE SEQUENCE [LARGE SCALE GENOMIC DNA]</scope>
    <source>
        <strain evidence="3">cv. PA1801</strain>
    </source>
</reference>
<feature type="domain" description="Integrase catalytic" evidence="1">
    <location>
        <begin position="19"/>
        <end position="123"/>
    </location>
</feature>
<dbReference type="PROSITE" id="PS50994">
    <property type="entry name" value="INTEGRASE"/>
    <property type="match status" value="1"/>
</dbReference>